<evidence type="ECO:0000313" key="2">
    <source>
        <dbReference type="Proteomes" id="UP000308730"/>
    </source>
</evidence>
<dbReference type="AlphaFoldDB" id="A0A4S4MM16"/>
<organism evidence="1 2">
    <name type="scientific">Antrodiella citrinella</name>
    <dbReference type="NCBI Taxonomy" id="2447956"/>
    <lineage>
        <taxon>Eukaryota</taxon>
        <taxon>Fungi</taxon>
        <taxon>Dikarya</taxon>
        <taxon>Basidiomycota</taxon>
        <taxon>Agaricomycotina</taxon>
        <taxon>Agaricomycetes</taxon>
        <taxon>Polyporales</taxon>
        <taxon>Steccherinaceae</taxon>
        <taxon>Antrodiella</taxon>
    </lineage>
</organism>
<accession>A0A4S4MM16</accession>
<keyword evidence="2" id="KW-1185">Reference proteome</keyword>
<dbReference type="EMBL" id="SGPM01000316">
    <property type="protein sequence ID" value="THH26725.1"/>
    <property type="molecule type" value="Genomic_DNA"/>
</dbReference>
<comment type="caution">
    <text evidence="1">The sequence shown here is derived from an EMBL/GenBank/DDBJ whole genome shotgun (WGS) entry which is preliminary data.</text>
</comment>
<dbReference type="Proteomes" id="UP000308730">
    <property type="component" value="Unassembled WGS sequence"/>
</dbReference>
<proteinExistence type="predicted"/>
<gene>
    <name evidence="1" type="ORF">EUX98_g7465</name>
</gene>
<evidence type="ECO:0000313" key="1">
    <source>
        <dbReference type="EMBL" id="THH26725.1"/>
    </source>
</evidence>
<reference evidence="1 2" key="1">
    <citation type="submission" date="2019-02" db="EMBL/GenBank/DDBJ databases">
        <title>Genome sequencing of the rare red list fungi Antrodiella citrinella (Flaviporus citrinellus).</title>
        <authorList>
            <person name="Buettner E."/>
            <person name="Kellner H."/>
        </authorList>
    </citation>
    <scope>NUCLEOTIDE SEQUENCE [LARGE SCALE GENOMIC DNA]</scope>
    <source>
        <strain evidence="1 2">DSM 108506</strain>
    </source>
</reference>
<sequence length="470" mass="53801">MTSAFIQRANNTPLTLQYTPSRYPTNDEPDVQVDEELQGILSTIRPHVGRILSVDIQLGLCDTANAFCELLEQESWPNLEFLRIILECECTPNPTVHLFNNLLLRRETILRVEPQNLRYLELYGIDLVPPGRITWHNTDLNSFSHFRFLSLHEVSIKTFGILMMVLVLLELCPGLEHFCLQTSDIYHRDSEPALPELESRMMVRLPSMQSLRLVMPWWSDLNYLLARLAIPESAQVFLDTDGHGHYHEANPLSCAYLLRSINPTQRYLDTASCIRICRNGLESITLSAYRGDPADDAPPCMQLQTRFFINVDVTPWGHTTLYNGGVAWRSSGLKILELEFSMWHLRDMPLNTLATILSNTPHLTIFRQRHSPLRHTTGDPDYAPPISRLYELDFTKWHIPFLEALVVLPHTSVPALVPDLCTLEFDDLDQVTLSDELSEAMRQCLDTRRAVVPSFHILISGSPWTYEARA</sequence>
<protein>
    <submittedName>
        <fullName evidence="1">Uncharacterized protein</fullName>
    </submittedName>
</protein>
<name>A0A4S4MM16_9APHY</name>